<dbReference type="InParanoid" id="A0A4S2N0J9"/>
<feature type="compositionally biased region" description="Basic and acidic residues" evidence="1">
    <location>
        <begin position="135"/>
        <end position="153"/>
    </location>
</feature>
<evidence type="ECO:0000313" key="3">
    <source>
        <dbReference type="Proteomes" id="UP000298138"/>
    </source>
</evidence>
<feature type="compositionally biased region" description="Low complexity" evidence="1">
    <location>
        <begin position="119"/>
        <end position="130"/>
    </location>
</feature>
<feature type="region of interest" description="Disordered" evidence="1">
    <location>
        <begin position="1"/>
        <end position="95"/>
    </location>
</feature>
<gene>
    <name evidence="2" type="ORF">EX30DRAFT_394879</name>
</gene>
<organism evidence="2 3">
    <name type="scientific">Ascodesmis nigricans</name>
    <dbReference type="NCBI Taxonomy" id="341454"/>
    <lineage>
        <taxon>Eukaryota</taxon>
        <taxon>Fungi</taxon>
        <taxon>Dikarya</taxon>
        <taxon>Ascomycota</taxon>
        <taxon>Pezizomycotina</taxon>
        <taxon>Pezizomycetes</taxon>
        <taxon>Pezizales</taxon>
        <taxon>Ascodesmidaceae</taxon>
        <taxon>Ascodesmis</taxon>
    </lineage>
</organism>
<evidence type="ECO:0000256" key="1">
    <source>
        <dbReference type="SAM" id="MobiDB-lite"/>
    </source>
</evidence>
<feature type="region of interest" description="Disordered" evidence="1">
    <location>
        <begin position="119"/>
        <end position="153"/>
    </location>
</feature>
<dbReference type="AlphaFoldDB" id="A0A4S2N0J9"/>
<reference evidence="2 3" key="1">
    <citation type="submission" date="2019-04" db="EMBL/GenBank/DDBJ databases">
        <title>Comparative genomics and transcriptomics to analyze fruiting body development in filamentous ascomycetes.</title>
        <authorList>
            <consortium name="DOE Joint Genome Institute"/>
            <person name="Lutkenhaus R."/>
            <person name="Traeger S."/>
            <person name="Breuer J."/>
            <person name="Kuo A."/>
            <person name="Lipzen A."/>
            <person name="Pangilinan J."/>
            <person name="Dilworth D."/>
            <person name="Sandor L."/>
            <person name="Poggeler S."/>
            <person name="Barry K."/>
            <person name="Grigoriev I.V."/>
            <person name="Nowrousian M."/>
        </authorList>
    </citation>
    <scope>NUCLEOTIDE SEQUENCE [LARGE SCALE GENOMIC DNA]</scope>
    <source>
        <strain evidence="2 3">CBS 389.68</strain>
    </source>
</reference>
<dbReference type="Proteomes" id="UP000298138">
    <property type="component" value="Unassembled WGS sequence"/>
</dbReference>
<sequence length="153" mass="16999">MLPEHQPPPRERRASSVGSDENISGAKIAPLDSPVKRNTPHADSHGVIGDDEVIESTHIMPFPEHHYPPPPEHAGHPHKQKQKHPEQQGSGTIVNMGGIHHQRHHLAVEHGKEKMMHQQQMQEQGQQGQKMKGKKGMEGMKGEGMKGEGMKNM</sequence>
<accession>A0A4S2N0J9</accession>
<evidence type="ECO:0000313" key="2">
    <source>
        <dbReference type="EMBL" id="TGZ82622.1"/>
    </source>
</evidence>
<dbReference type="OrthoDB" id="5380934at2759"/>
<name>A0A4S2N0J9_9PEZI</name>
<keyword evidence="3" id="KW-1185">Reference proteome</keyword>
<protein>
    <submittedName>
        <fullName evidence="2">Uncharacterized protein</fullName>
    </submittedName>
</protein>
<proteinExistence type="predicted"/>
<dbReference type="EMBL" id="ML220115">
    <property type="protein sequence ID" value="TGZ82622.1"/>
    <property type="molecule type" value="Genomic_DNA"/>
</dbReference>